<evidence type="ECO:0000313" key="2">
    <source>
        <dbReference type="Proteomes" id="UP000051888"/>
    </source>
</evidence>
<organism evidence="1 2">
    <name type="scientific">Heyndrickxia shackletonii</name>
    <dbReference type="NCBI Taxonomy" id="157838"/>
    <lineage>
        <taxon>Bacteria</taxon>
        <taxon>Bacillati</taxon>
        <taxon>Bacillota</taxon>
        <taxon>Bacilli</taxon>
        <taxon>Bacillales</taxon>
        <taxon>Bacillaceae</taxon>
        <taxon>Heyndrickxia</taxon>
    </lineage>
</organism>
<dbReference type="RefSeq" id="WP_055738315.1">
    <property type="nucleotide sequence ID" value="NZ_JAAIWL010000016.1"/>
</dbReference>
<reference evidence="1 2" key="1">
    <citation type="submission" date="2015-09" db="EMBL/GenBank/DDBJ databases">
        <title>Genome sequencing project for genomic taxonomy and phylogenomics of Bacillus-like bacteria.</title>
        <authorList>
            <person name="Liu B."/>
            <person name="Wang J."/>
            <person name="Zhu Y."/>
            <person name="Liu G."/>
            <person name="Chen Q."/>
            <person name="Chen Z."/>
            <person name="Lan J."/>
            <person name="Che J."/>
            <person name="Ge C."/>
            <person name="Shi H."/>
            <person name="Pan Z."/>
            <person name="Liu X."/>
        </authorList>
    </citation>
    <scope>NUCLEOTIDE SEQUENCE [LARGE SCALE GENOMIC DNA]</scope>
    <source>
        <strain evidence="1 2">LMG 18435</strain>
    </source>
</reference>
<protein>
    <recommendedName>
        <fullName evidence="3">WbqC-like protein</fullName>
    </recommendedName>
</protein>
<evidence type="ECO:0008006" key="3">
    <source>
        <dbReference type="Google" id="ProtNLM"/>
    </source>
</evidence>
<accession>A0A0Q3WVG5</accession>
<comment type="caution">
    <text evidence="1">The sequence shown here is derived from an EMBL/GenBank/DDBJ whole genome shotgun (WGS) entry which is preliminary data.</text>
</comment>
<dbReference type="InterPro" id="IPR014985">
    <property type="entry name" value="WbqC"/>
</dbReference>
<dbReference type="STRING" id="157838.AN964_03120"/>
<sequence length="227" mass="26268">MIVGIHQPNYIPWFGFFHKMLSSDIFVILDDVLCSNKEERRNVIKGSNGMISLAIPILNKKAQIKDIEMNNQLDWKHRHIYTLQGCYQKADYWESLSPSFIDIYQHSGNKLIDFNLALIELIREHLDIKTPMIRSSEMSGVYGEKNTKIISICKSLGAEIYLSGSGAKSYMNEEAFEDNHIKVVYQHFNHPVYPQRWGTFIHNLSIVDLLFNCGPNAKQYLEKQIIV</sequence>
<name>A0A0Q3WVG5_9BACI</name>
<proteinExistence type="predicted"/>
<dbReference type="Pfam" id="PF08889">
    <property type="entry name" value="WbqC"/>
    <property type="match status" value="1"/>
</dbReference>
<evidence type="ECO:0000313" key="1">
    <source>
        <dbReference type="EMBL" id="KQL52620.1"/>
    </source>
</evidence>
<dbReference type="EMBL" id="LJJC01000004">
    <property type="protein sequence ID" value="KQL52620.1"/>
    <property type="molecule type" value="Genomic_DNA"/>
</dbReference>
<dbReference type="AlphaFoldDB" id="A0A0Q3WVG5"/>
<dbReference type="PATRIC" id="fig|157838.3.peg.693"/>
<keyword evidence="2" id="KW-1185">Reference proteome</keyword>
<gene>
    <name evidence="1" type="ORF">AN964_03120</name>
</gene>
<dbReference type="Proteomes" id="UP000051888">
    <property type="component" value="Unassembled WGS sequence"/>
</dbReference>
<dbReference type="OrthoDB" id="3611744at2"/>